<accession>A0AAW0YVC0</accession>
<dbReference type="RefSeq" id="XP_066800779.1">
    <property type="nucleotide sequence ID" value="XM_066949006.1"/>
</dbReference>
<proteinExistence type="inferred from homology"/>
<dbReference type="AlphaFoldDB" id="A0AAW0YVC0"/>
<dbReference type="PANTHER" id="PTHR31297:SF42">
    <property type="entry name" value="GLYCOSIDE HYDROLASE FAMILY 5 DOMAIN-CONTAINING PROTEIN"/>
    <property type="match status" value="1"/>
</dbReference>
<dbReference type="Proteomes" id="UP001388673">
    <property type="component" value="Unassembled WGS sequence"/>
</dbReference>
<dbReference type="GO" id="GO:0005576">
    <property type="term" value="C:extracellular region"/>
    <property type="evidence" value="ECO:0007669"/>
    <property type="project" value="TreeGrafter"/>
</dbReference>
<dbReference type="InterPro" id="IPR050386">
    <property type="entry name" value="Glycosyl_hydrolase_5"/>
</dbReference>
<dbReference type="SUPFAM" id="SSF51445">
    <property type="entry name" value="(Trans)glycosidases"/>
    <property type="match status" value="1"/>
</dbReference>
<evidence type="ECO:0008006" key="6">
    <source>
        <dbReference type="Google" id="ProtNLM"/>
    </source>
</evidence>
<dbReference type="GO" id="GO:0008422">
    <property type="term" value="F:beta-glucosidase activity"/>
    <property type="evidence" value="ECO:0007669"/>
    <property type="project" value="TreeGrafter"/>
</dbReference>
<name>A0AAW0YVC0_9TREE</name>
<dbReference type="InterPro" id="IPR018087">
    <property type="entry name" value="Glyco_hydro_5_CS"/>
</dbReference>
<dbReference type="GO" id="GO:0009251">
    <property type="term" value="P:glucan catabolic process"/>
    <property type="evidence" value="ECO:0007669"/>
    <property type="project" value="TreeGrafter"/>
</dbReference>
<organism evidence="4 5">
    <name type="scientific">Kwoniella newhampshirensis</name>
    <dbReference type="NCBI Taxonomy" id="1651941"/>
    <lineage>
        <taxon>Eukaryota</taxon>
        <taxon>Fungi</taxon>
        <taxon>Dikarya</taxon>
        <taxon>Basidiomycota</taxon>
        <taxon>Agaricomycotina</taxon>
        <taxon>Tremellomycetes</taxon>
        <taxon>Tremellales</taxon>
        <taxon>Cryptococcaceae</taxon>
        <taxon>Kwoniella</taxon>
    </lineage>
</organism>
<keyword evidence="5" id="KW-1185">Reference proteome</keyword>
<keyword evidence="2" id="KW-0378">Hydrolase</keyword>
<evidence type="ECO:0000256" key="1">
    <source>
        <dbReference type="ARBA" id="ARBA00005641"/>
    </source>
</evidence>
<evidence type="ECO:0000313" key="5">
    <source>
        <dbReference type="Proteomes" id="UP001388673"/>
    </source>
</evidence>
<dbReference type="PANTHER" id="PTHR31297">
    <property type="entry name" value="GLUCAN ENDO-1,6-BETA-GLUCOSIDASE B"/>
    <property type="match status" value="1"/>
</dbReference>
<dbReference type="KEGG" id="kne:92183175"/>
<dbReference type="EMBL" id="JBCAWK010000011">
    <property type="protein sequence ID" value="KAK8846829.1"/>
    <property type="molecule type" value="Genomic_DNA"/>
</dbReference>
<keyword evidence="3" id="KW-0326">Glycosidase</keyword>
<dbReference type="Gene3D" id="3.20.20.80">
    <property type="entry name" value="Glycosidases"/>
    <property type="match status" value="1"/>
</dbReference>
<sequence>MLLTSKPWITPSLFSNKPDWVVDEWTYGQYMSSQKDPSSELQNHWNTWFQYEELQDIANVGLNTIRIQIGCAYDYLKSAVEWAASLNLKIFMEHLEVRTVLTTRTRDWFYNDTNTARTLTALQVLTAEFTQPSYNETVIAIELINEPFPFNNDELNTLKSFYESAYASVRGASEQSNLVVALDEGFQGLQVWETFMTGPSFYDVTMDTVTLVTLISRFTLELLAMGYAANLNWYCGQADYIRASNDIHWTIVGEFTPANTDCAPWLNGRGKGARYDNTLNSSAPLQYPGDCSGKTGADPGKFTAEYVEYLAKSFETQTWLTSVGLGDVDVENRERVRLVFADWDYLCPIYSKPHG</sequence>
<comment type="caution">
    <text evidence="4">The sequence shown here is derived from an EMBL/GenBank/DDBJ whole genome shotgun (WGS) entry which is preliminary data.</text>
</comment>
<dbReference type="PROSITE" id="PS00659">
    <property type="entry name" value="GLYCOSYL_HYDROL_F5"/>
    <property type="match status" value="1"/>
</dbReference>
<dbReference type="GeneID" id="92183175"/>
<evidence type="ECO:0000313" key="4">
    <source>
        <dbReference type="EMBL" id="KAK8846829.1"/>
    </source>
</evidence>
<evidence type="ECO:0000256" key="3">
    <source>
        <dbReference type="ARBA" id="ARBA00023295"/>
    </source>
</evidence>
<dbReference type="InterPro" id="IPR017853">
    <property type="entry name" value="GH"/>
</dbReference>
<protein>
    <recommendedName>
        <fullName evidence="6">Glucan 1,3-beta-glucosidase</fullName>
    </recommendedName>
</protein>
<comment type="similarity">
    <text evidence="1">Belongs to the glycosyl hydrolase 5 (cellulase A) family.</text>
</comment>
<evidence type="ECO:0000256" key="2">
    <source>
        <dbReference type="ARBA" id="ARBA00022801"/>
    </source>
</evidence>
<gene>
    <name evidence="4" type="ORF">IAR55_005917</name>
</gene>
<reference evidence="4 5" key="1">
    <citation type="journal article" date="2024" name="bioRxiv">
        <title>Comparative genomics of Cryptococcus and Kwoniella reveals pathogenesis evolution and contrasting karyotype dynamics via intercentromeric recombination or chromosome fusion.</title>
        <authorList>
            <person name="Coelho M.A."/>
            <person name="David-Palma M."/>
            <person name="Shea T."/>
            <person name="Bowers K."/>
            <person name="McGinley-Smith S."/>
            <person name="Mohammad A.W."/>
            <person name="Gnirke A."/>
            <person name="Yurkov A.M."/>
            <person name="Nowrousian M."/>
            <person name="Sun S."/>
            <person name="Cuomo C.A."/>
            <person name="Heitman J."/>
        </authorList>
    </citation>
    <scope>NUCLEOTIDE SEQUENCE [LARGE SCALE GENOMIC DNA]</scope>
    <source>
        <strain evidence="4 5">CBS 13917</strain>
    </source>
</reference>
<dbReference type="GO" id="GO:0009986">
    <property type="term" value="C:cell surface"/>
    <property type="evidence" value="ECO:0007669"/>
    <property type="project" value="TreeGrafter"/>
</dbReference>